<accession>A0A951J0G6</accession>
<proteinExistence type="predicted"/>
<comment type="caution">
    <text evidence="8">The sequence shown here is derived from an EMBL/GenBank/DDBJ whole genome shotgun (WGS) entry which is preliminary data.</text>
</comment>
<dbReference type="RefSeq" id="WP_219293009.1">
    <property type="nucleotide sequence ID" value="NZ_RPHB01000009.1"/>
</dbReference>
<evidence type="ECO:0000256" key="2">
    <source>
        <dbReference type="ARBA" id="ARBA00022630"/>
    </source>
</evidence>
<sequence>MPDCKVIIIGGDAAGMSAASKIRRVHKNWKITVYERSPHTSYSACGMPYFISGKVDSSEKLIARDPKTFAEEYDIQAKVFHEVIQIDPGKQKVLVKNLKTNKSQWDTYDKLLIATGANPHKPDLPEVDSKGVFCLSTLQSGIDVFEFIEKNKPQKASIIGGGYLGVEMAEALLELDMEVTLFDRNEYIMKTLDTDMSEDICSKMTEAGVRLKLDENLTTIEADSDGYVNKIKTDKSSYATDLVILGMGVSPNSQLAQLSGIKLCDTAAIQINSKMETSHPNIWAAGDCASSYHLLKEVHQFIALGTIANKHGLVAGSNMAGEEMEFRGVLGTAITKFQDLEIARTGLSEREAKEADIPYETATIKSSNFAGYYPDSGDIKVKLIIDKKSRHIIGGQIIGNKGSGKRIDVIASAIMGKMTAFDLAMMDLAYVPPLSTVWDPVQIAARRLI</sequence>
<reference evidence="8 9" key="1">
    <citation type="journal article" date="2020" name="Syst. Appl. Microbiol.">
        <title>Arthrospiribacter ruber gen. nov., sp. nov., a novel bacterium isolated from Arthrospira cultures.</title>
        <authorList>
            <person name="Waleron M."/>
            <person name="Misztak A."/>
            <person name="Waleron M.M."/>
            <person name="Furmaniak M."/>
            <person name="Mrozik A."/>
            <person name="Waleron K."/>
        </authorList>
    </citation>
    <scope>NUCLEOTIDE SEQUENCE [LARGE SCALE GENOMIC DNA]</scope>
    <source>
        <strain evidence="8 9">DPMB0001</strain>
    </source>
</reference>
<keyword evidence="4 8" id="KW-0560">Oxidoreductase</keyword>
<keyword evidence="3" id="KW-0274">FAD</keyword>
<name>A0A951J0G6_9BACT</name>
<dbReference type="InterPro" id="IPR023753">
    <property type="entry name" value="FAD/NAD-binding_dom"/>
</dbReference>
<comment type="cofactor">
    <cofactor evidence="1">
        <name>FAD</name>
        <dbReference type="ChEBI" id="CHEBI:57692"/>
    </cofactor>
</comment>
<keyword evidence="9" id="KW-1185">Reference proteome</keyword>
<organism evidence="8 9">
    <name type="scientific">Arthrospiribacter ruber</name>
    <dbReference type="NCBI Taxonomy" id="2487934"/>
    <lineage>
        <taxon>Bacteria</taxon>
        <taxon>Pseudomonadati</taxon>
        <taxon>Bacteroidota</taxon>
        <taxon>Cytophagia</taxon>
        <taxon>Cytophagales</taxon>
        <taxon>Cyclobacteriaceae</taxon>
        <taxon>Arthrospiribacter</taxon>
    </lineage>
</organism>
<dbReference type="Proteomes" id="UP000727490">
    <property type="component" value="Unassembled WGS sequence"/>
</dbReference>
<evidence type="ECO:0000256" key="4">
    <source>
        <dbReference type="ARBA" id="ARBA00023002"/>
    </source>
</evidence>
<gene>
    <name evidence="8" type="ORF">EGN73_18110</name>
</gene>
<evidence type="ECO:0000259" key="7">
    <source>
        <dbReference type="Pfam" id="PF07992"/>
    </source>
</evidence>
<dbReference type="NCBIfam" id="NF007123">
    <property type="entry name" value="PRK09564.1"/>
    <property type="match status" value="1"/>
</dbReference>
<dbReference type="Pfam" id="PF07992">
    <property type="entry name" value="Pyr_redox_2"/>
    <property type="match status" value="1"/>
</dbReference>
<feature type="domain" description="Pyridine nucleotide-disulphide oxidoreductase dimerisation" evidence="6">
    <location>
        <begin position="333"/>
        <end position="436"/>
    </location>
</feature>
<protein>
    <submittedName>
        <fullName evidence="8">CoA-disulfide reductase</fullName>
        <ecNumber evidence="8">1.8.1.14</ecNumber>
    </submittedName>
</protein>
<evidence type="ECO:0000256" key="1">
    <source>
        <dbReference type="ARBA" id="ARBA00001974"/>
    </source>
</evidence>
<dbReference type="EC" id="1.8.1.14" evidence="8"/>
<feature type="domain" description="FAD/NAD(P)-binding" evidence="7">
    <location>
        <begin position="5"/>
        <end position="293"/>
    </location>
</feature>
<evidence type="ECO:0000256" key="5">
    <source>
        <dbReference type="ARBA" id="ARBA00023284"/>
    </source>
</evidence>
<dbReference type="EMBL" id="RPHB01000009">
    <property type="protein sequence ID" value="MBW3469714.1"/>
    <property type="molecule type" value="Genomic_DNA"/>
</dbReference>
<dbReference type="Pfam" id="PF02852">
    <property type="entry name" value="Pyr_redox_dim"/>
    <property type="match status" value="1"/>
</dbReference>
<dbReference type="GO" id="GO:0050451">
    <property type="term" value="F:CoA-disulfide reductase (NADPH) activity"/>
    <property type="evidence" value="ECO:0007669"/>
    <property type="project" value="UniProtKB-EC"/>
</dbReference>
<keyword evidence="5" id="KW-0676">Redox-active center</keyword>
<evidence type="ECO:0000313" key="9">
    <source>
        <dbReference type="Proteomes" id="UP000727490"/>
    </source>
</evidence>
<dbReference type="AlphaFoldDB" id="A0A951J0G6"/>
<evidence type="ECO:0000256" key="3">
    <source>
        <dbReference type="ARBA" id="ARBA00022827"/>
    </source>
</evidence>
<dbReference type="PANTHER" id="PTHR43429">
    <property type="entry name" value="PYRIDINE NUCLEOTIDE-DISULFIDE OXIDOREDUCTASE DOMAIN-CONTAINING"/>
    <property type="match status" value="1"/>
</dbReference>
<evidence type="ECO:0000313" key="8">
    <source>
        <dbReference type="EMBL" id="MBW3469714.1"/>
    </source>
</evidence>
<dbReference type="PANTHER" id="PTHR43429:SF1">
    <property type="entry name" value="NAD(P)H SULFUR OXIDOREDUCTASE (COA-DEPENDENT)"/>
    <property type="match status" value="1"/>
</dbReference>
<dbReference type="InterPro" id="IPR004099">
    <property type="entry name" value="Pyr_nucl-diS_OxRdtase_dimer"/>
</dbReference>
<dbReference type="InterPro" id="IPR050260">
    <property type="entry name" value="FAD-bd_OxRdtase"/>
</dbReference>
<keyword evidence="2" id="KW-0285">Flavoprotein</keyword>
<evidence type="ECO:0000259" key="6">
    <source>
        <dbReference type="Pfam" id="PF02852"/>
    </source>
</evidence>